<keyword evidence="1" id="KW-0328">Glycosyltransferase</keyword>
<accession>A0A5N5GVC6</accession>
<evidence type="ECO:0000313" key="1">
    <source>
        <dbReference type="EMBL" id="KAB2617632.1"/>
    </source>
</evidence>
<dbReference type="GO" id="GO:0016757">
    <property type="term" value="F:glycosyltransferase activity"/>
    <property type="evidence" value="ECO:0007669"/>
    <property type="project" value="UniProtKB-KW"/>
</dbReference>
<name>A0A5N5GVC6_9ROSA</name>
<comment type="caution">
    <text evidence="1">The sequence shown here is derived from an EMBL/GenBank/DDBJ whole genome shotgun (WGS) entry which is preliminary data.</text>
</comment>
<reference evidence="1 2" key="3">
    <citation type="submission" date="2019-11" db="EMBL/GenBank/DDBJ databases">
        <title>A de novo genome assembly of a pear dwarfing rootstock.</title>
        <authorList>
            <person name="Wang F."/>
            <person name="Wang J."/>
            <person name="Li S."/>
            <person name="Zhang Y."/>
            <person name="Fang M."/>
            <person name="Ma L."/>
            <person name="Zhao Y."/>
            <person name="Jiang S."/>
        </authorList>
    </citation>
    <scope>NUCLEOTIDE SEQUENCE [LARGE SCALE GENOMIC DNA]</scope>
    <source>
        <strain evidence="1">S2</strain>
        <tissue evidence="1">Leaf</tissue>
    </source>
</reference>
<reference evidence="1 2" key="1">
    <citation type="submission" date="2019-09" db="EMBL/GenBank/DDBJ databases">
        <authorList>
            <person name="Ou C."/>
        </authorList>
    </citation>
    <scope>NUCLEOTIDE SEQUENCE [LARGE SCALE GENOMIC DNA]</scope>
    <source>
        <strain evidence="1">S2</strain>
        <tissue evidence="1">Leaf</tissue>
    </source>
</reference>
<reference evidence="2" key="2">
    <citation type="submission" date="2019-10" db="EMBL/GenBank/DDBJ databases">
        <title>A de novo genome assembly of a pear dwarfing rootstock.</title>
        <authorList>
            <person name="Wang F."/>
            <person name="Wang J."/>
            <person name="Li S."/>
            <person name="Zhang Y."/>
            <person name="Fang M."/>
            <person name="Ma L."/>
            <person name="Zhao Y."/>
            <person name="Jiang S."/>
        </authorList>
    </citation>
    <scope>NUCLEOTIDE SEQUENCE [LARGE SCALE GENOMIC DNA]</scope>
</reference>
<keyword evidence="1" id="KW-0808">Transferase</keyword>
<protein>
    <submittedName>
        <fullName evidence="1">Anthranilate phosphoribosyltransferase-like</fullName>
    </submittedName>
</protein>
<keyword evidence="2" id="KW-1185">Reference proteome</keyword>
<dbReference type="AlphaFoldDB" id="A0A5N5GVC6"/>
<evidence type="ECO:0000313" key="2">
    <source>
        <dbReference type="Proteomes" id="UP000327157"/>
    </source>
</evidence>
<dbReference type="Proteomes" id="UP000327157">
    <property type="component" value="Chromosome 15"/>
</dbReference>
<sequence>MLIHAHTFSKATQWSRGEGGAMNQFQPLLVPTLPPNVVSIADLKRSLSAQKAQSYSNSLGNALGR</sequence>
<organism evidence="1 2">
    <name type="scientific">Pyrus ussuriensis x Pyrus communis</name>
    <dbReference type="NCBI Taxonomy" id="2448454"/>
    <lineage>
        <taxon>Eukaryota</taxon>
        <taxon>Viridiplantae</taxon>
        <taxon>Streptophyta</taxon>
        <taxon>Embryophyta</taxon>
        <taxon>Tracheophyta</taxon>
        <taxon>Spermatophyta</taxon>
        <taxon>Magnoliopsida</taxon>
        <taxon>eudicotyledons</taxon>
        <taxon>Gunneridae</taxon>
        <taxon>Pentapetalae</taxon>
        <taxon>rosids</taxon>
        <taxon>fabids</taxon>
        <taxon>Rosales</taxon>
        <taxon>Rosaceae</taxon>
        <taxon>Amygdaloideae</taxon>
        <taxon>Maleae</taxon>
        <taxon>Pyrus</taxon>
    </lineage>
</organism>
<proteinExistence type="predicted"/>
<gene>
    <name evidence="1" type="ORF">D8674_013501</name>
</gene>
<dbReference type="EMBL" id="SMOL01000401">
    <property type="protein sequence ID" value="KAB2617632.1"/>
    <property type="molecule type" value="Genomic_DNA"/>
</dbReference>